<dbReference type="Gene3D" id="3.40.50.150">
    <property type="entry name" value="Vaccinia Virus protein VP39"/>
    <property type="match status" value="1"/>
</dbReference>
<dbReference type="RefSeq" id="WP_123520587.1">
    <property type="nucleotide sequence ID" value="NZ_JBHLWF010000087.1"/>
</dbReference>
<evidence type="ECO:0000313" key="2">
    <source>
        <dbReference type="Proteomes" id="UP000294599"/>
    </source>
</evidence>
<accession>A0A4S3KX31</accession>
<evidence type="ECO:0000313" key="1">
    <source>
        <dbReference type="EMBL" id="TCS98463.1"/>
    </source>
</evidence>
<dbReference type="InterPro" id="IPR050508">
    <property type="entry name" value="Methyltransf_Superfamily"/>
</dbReference>
<sequence length="259" mass="28352">MSATSRHDNQATAAALAAFYAGATTDGDAYLERKRAAGAASQELAHAWSKVRFALDGATTVLDWGCRDGVFGWLARHELGDGLGLWGCDVVPAESYAAVHARLGLQYAQVGFSTPLPYAAYSFDVVLAGGTLEHVANDGHALDELWRVLRPGGRLVITHLPNAGSLSEWLARWRWPAHAHARRYRLSSMQARLLQHGFMPLRGGWHQVLPVAPPDPAARPGLARLFNGLQPLNRVLERLWPVNRLSATLWIVAEKRLGF</sequence>
<reference evidence="1 2" key="1">
    <citation type="submission" date="2019-03" db="EMBL/GenBank/DDBJ databases">
        <title>Genomic Encyclopedia of Type Strains, Phase IV (KMG-IV): sequencing the most valuable type-strain genomes for metagenomic binning, comparative biology and taxonomic classification.</title>
        <authorList>
            <person name="Goeker M."/>
        </authorList>
    </citation>
    <scope>NUCLEOTIDE SEQUENCE [LARGE SCALE GENOMIC DNA]</scope>
    <source>
        <strain evidence="1 2">DSM 21944</strain>
    </source>
</reference>
<dbReference type="SUPFAM" id="SSF53335">
    <property type="entry name" value="S-adenosyl-L-methionine-dependent methyltransferases"/>
    <property type="match status" value="1"/>
</dbReference>
<dbReference type="GO" id="GO:0032259">
    <property type="term" value="P:methylation"/>
    <property type="evidence" value="ECO:0007669"/>
    <property type="project" value="UniProtKB-KW"/>
</dbReference>
<dbReference type="Proteomes" id="UP000294599">
    <property type="component" value="Unassembled WGS sequence"/>
</dbReference>
<comment type="caution">
    <text evidence="1">The sequence shown here is derived from an EMBL/GenBank/DDBJ whole genome shotgun (WGS) entry which is preliminary data.</text>
</comment>
<protein>
    <submittedName>
        <fullName evidence="1">Ubiquinone/menaquinone biosynthesis C-methylase UbiE</fullName>
    </submittedName>
</protein>
<keyword evidence="2" id="KW-1185">Reference proteome</keyword>
<dbReference type="GO" id="GO:0008168">
    <property type="term" value="F:methyltransferase activity"/>
    <property type="evidence" value="ECO:0007669"/>
    <property type="project" value="UniProtKB-KW"/>
</dbReference>
<proteinExistence type="predicted"/>
<dbReference type="OrthoDB" id="529208at2"/>
<dbReference type="CDD" id="cd02440">
    <property type="entry name" value="AdoMet_MTases"/>
    <property type="match status" value="1"/>
</dbReference>
<name>A0A4S3KX31_9GAMM</name>
<dbReference type="Pfam" id="PF13489">
    <property type="entry name" value="Methyltransf_23"/>
    <property type="match status" value="1"/>
</dbReference>
<dbReference type="PANTHER" id="PTHR42912">
    <property type="entry name" value="METHYLTRANSFERASE"/>
    <property type="match status" value="1"/>
</dbReference>
<keyword evidence="1" id="KW-0830">Ubiquinone</keyword>
<dbReference type="PANTHER" id="PTHR42912:SF80">
    <property type="entry name" value="METHYLTRANSFERASE DOMAIN-CONTAINING PROTEIN"/>
    <property type="match status" value="1"/>
</dbReference>
<dbReference type="AlphaFoldDB" id="A0A4S3KX31"/>
<organism evidence="1 2">
    <name type="scientific">Pseudofulvimonas gallinarii</name>
    <dbReference type="NCBI Taxonomy" id="634155"/>
    <lineage>
        <taxon>Bacteria</taxon>
        <taxon>Pseudomonadati</taxon>
        <taxon>Pseudomonadota</taxon>
        <taxon>Gammaproteobacteria</taxon>
        <taxon>Lysobacterales</taxon>
        <taxon>Rhodanobacteraceae</taxon>
        <taxon>Pseudofulvimonas</taxon>
    </lineage>
</organism>
<dbReference type="EMBL" id="SMAF01000008">
    <property type="protein sequence ID" value="TCS98463.1"/>
    <property type="molecule type" value="Genomic_DNA"/>
</dbReference>
<gene>
    <name evidence="1" type="ORF">EDC25_10843</name>
</gene>
<keyword evidence="1" id="KW-0489">Methyltransferase</keyword>
<keyword evidence="1" id="KW-0808">Transferase</keyword>
<dbReference type="InterPro" id="IPR029063">
    <property type="entry name" value="SAM-dependent_MTases_sf"/>
</dbReference>